<dbReference type="Gene3D" id="3.10.180.10">
    <property type="entry name" value="2,3-Dihydroxybiphenyl 1,2-Dioxygenase, domain 1"/>
    <property type="match status" value="1"/>
</dbReference>
<gene>
    <name evidence="1" type="ORF">OHU69_00765</name>
</gene>
<sequence>MSSNIRAMIANVEGENLEDAVPLYQDLAGDAEVRRFPYRELELALVGPFLLYSGPLEKYVSQNATVIVESLTPVLDTLGKAGAEIPFVRTKHGDAARLSRRSPVVLGIPTTRRPSG</sequence>
<proteinExistence type="predicted"/>
<evidence type="ECO:0000313" key="1">
    <source>
        <dbReference type="EMBL" id="WTS09803.1"/>
    </source>
</evidence>
<protein>
    <submittedName>
        <fullName evidence="1">Uncharacterized protein</fullName>
    </submittedName>
</protein>
<name>A0AAU1TVY1_9ACTN</name>
<dbReference type="InterPro" id="IPR029068">
    <property type="entry name" value="Glyas_Bleomycin-R_OHBP_Dase"/>
</dbReference>
<dbReference type="EMBL" id="CP108195">
    <property type="protein sequence ID" value="WTS09803.1"/>
    <property type="molecule type" value="Genomic_DNA"/>
</dbReference>
<dbReference type="AlphaFoldDB" id="A0AAU1TVY1"/>
<organism evidence="1">
    <name type="scientific">Streptomyces sp. NBC_00119</name>
    <dbReference type="NCBI Taxonomy" id="2975659"/>
    <lineage>
        <taxon>Bacteria</taxon>
        <taxon>Bacillati</taxon>
        <taxon>Actinomycetota</taxon>
        <taxon>Actinomycetes</taxon>
        <taxon>Kitasatosporales</taxon>
        <taxon>Streptomycetaceae</taxon>
        <taxon>Streptomyces</taxon>
    </lineage>
</organism>
<reference evidence="1" key="1">
    <citation type="submission" date="2022-10" db="EMBL/GenBank/DDBJ databases">
        <title>The complete genomes of actinobacterial strains from the NBC collection.</title>
        <authorList>
            <person name="Joergensen T.S."/>
            <person name="Alvarez Arevalo M."/>
            <person name="Sterndorff E.B."/>
            <person name="Faurdal D."/>
            <person name="Vuksanovic O."/>
            <person name="Mourched A.-S."/>
            <person name="Charusanti P."/>
            <person name="Shaw S."/>
            <person name="Blin K."/>
            <person name="Weber T."/>
        </authorList>
    </citation>
    <scope>NUCLEOTIDE SEQUENCE</scope>
    <source>
        <strain evidence="1">NBC_00119</strain>
    </source>
</reference>
<accession>A0AAU1TVY1</accession>